<organism evidence="6 7">
    <name type="scientific">Cellulosilyticum lentocellum (strain ATCC 49066 / DSM 5427 / NCIMB 11756 / RHM5)</name>
    <name type="common">Clostridium lentocellum</name>
    <dbReference type="NCBI Taxonomy" id="642492"/>
    <lineage>
        <taxon>Bacteria</taxon>
        <taxon>Bacillati</taxon>
        <taxon>Bacillota</taxon>
        <taxon>Clostridia</taxon>
        <taxon>Lachnospirales</taxon>
        <taxon>Cellulosilyticaceae</taxon>
        <taxon>Cellulosilyticum</taxon>
    </lineage>
</organism>
<evidence type="ECO:0000313" key="6">
    <source>
        <dbReference type="EMBL" id="ADZ82965.1"/>
    </source>
</evidence>
<dbReference type="PROSITE" id="PS51257">
    <property type="entry name" value="PROKAR_LIPOPROTEIN"/>
    <property type="match status" value="1"/>
</dbReference>
<dbReference type="SMART" id="SM00062">
    <property type="entry name" value="PBPb"/>
    <property type="match status" value="1"/>
</dbReference>
<dbReference type="RefSeq" id="WP_013656264.1">
    <property type="nucleotide sequence ID" value="NC_015275.1"/>
</dbReference>
<feature type="chain" id="PRO_5039119300" evidence="4">
    <location>
        <begin position="23"/>
        <end position="280"/>
    </location>
</feature>
<evidence type="ECO:0000259" key="5">
    <source>
        <dbReference type="SMART" id="SM00062"/>
    </source>
</evidence>
<dbReference type="eggNOG" id="COG0834">
    <property type="taxonomic scope" value="Bacteria"/>
</dbReference>
<dbReference type="GO" id="GO:0005576">
    <property type="term" value="C:extracellular region"/>
    <property type="evidence" value="ECO:0007669"/>
    <property type="project" value="TreeGrafter"/>
</dbReference>
<dbReference type="Pfam" id="PF00497">
    <property type="entry name" value="SBP_bac_3"/>
    <property type="match status" value="1"/>
</dbReference>
<name>F2JGL0_CELLD</name>
<protein>
    <submittedName>
        <fullName evidence="6">ABC-type transporter, periplasmic subunit family 3</fullName>
    </submittedName>
</protein>
<dbReference type="Proteomes" id="UP000008467">
    <property type="component" value="Chromosome"/>
</dbReference>
<dbReference type="KEGG" id="cle:Clole_1237"/>
<evidence type="ECO:0000256" key="3">
    <source>
        <dbReference type="ARBA" id="ARBA00022729"/>
    </source>
</evidence>
<reference evidence="6 7" key="1">
    <citation type="journal article" date="2011" name="J. Bacteriol.">
        <title>Complete genome sequence of the cellulose-degrading bacterium Cellulosilyticum lentocellum.</title>
        <authorList>
            <consortium name="US DOE Joint Genome Institute"/>
            <person name="Miller D.A."/>
            <person name="Suen G."/>
            <person name="Bruce D."/>
            <person name="Copeland A."/>
            <person name="Cheng J.F."/>
            <person name="Detter C."/>
            <person name="Goodwin L.A."/>
            <person name="Han C.S."/>
            <person name="Hauser L.J."/>
            <person name="Land M.L."/>
            <person name="Lapidus A."/>
            <person name="Lucas S."/>
            <person name="Meincke L."/>
            <person name="Pitluck S."/>
            <person name="Tapia R."/>
            <person name="Teshima H."/>
            <person name="Woyke T."/>
            <person name="Fox B.G."/>
            <person name="Angert E.R."/>
            <person name="Currie C.R."/>
        </authorList>
    </citation>
    <scope>NUCLEOTIDE SEQUENCE [LARGE SCALE GENOMIC DNA]</scope>
    <source>
        <strain evidence="7">ATCC 49066 / DSM 5427 / NCIMB 11756 / RHM5</strain>
    </source>
</reference>
<evidence type="ECO:0000256" key="2">
    <source>
        <dbReference type="ARBA" id="ARBA00022448"/>
    </source>
</evidence>
<gene>
    <name evidence="6" type="ordered locus">Clole_1237</name>
</gene>
<dbReference type="STRING" id="642492.Clole_1237"/>
<evidence type="ECO:0000256" key="1">
    <source>
        <dbReference type="ARBA" id="ARBA00010333"/>
    </source>
</evidence>
<dbReference type="InterPro" id="IPR051455">
    <property type="entry name" value="Bact_solute-bind_prot3"/>
</dbReference>
<sequence>MKKGIKKIMATLLAVTMLGVLGSCTKTETSEAGGSATGGIQKIKDAGVLKVGCKIDVPSFGLQNTATGEYEGVEIDLAYEIAGKIFDCTAAEAKEKKLVAFQGVTAKTRGGLLDSGEIDLVIATFTVTEERKESWNFSTPYYTDAVGLMVLKDSGIQSINDLDGKIIGVSQGSITKDGFEAYIKETGINVTPVFEEFDGYPALSTALSTKNIDVFAVDRAILAGYSDDSTMILEDRFAEQDYGVASALSNKELAETVDGVVKGLVDSGKMAEMLKAWGVE</sequence>
<dbReference type="PANTHER" id="PTHR30085:SF6">
    <property type="entry name" value="ABC TRANSPORTER GLUTAMINE-BINDING PROTEIN GLNH"/>
    <property type="match status" value="1"/>
</dbReference>
<keyword evidence="7" id="KW-1185">Reference proteome</keyword>
<dbReference type="SUPFAM" id="SSF53850">
    <property type="entry name" value="Periplasmic binding protein-like II"/>
    <property type="match status" value="1"/>
</dbReference>
<keyword evidence="3 4" id="KW-0732">Signal</keyword>
<evidence type="ECO:0000256" key="4">
    <source>
        <dbReference type="SAM" id="SignalP"/>
    </source>
</evidence>
<feature type="domain" description="Solute-binding protein family 3/N-terminal" evidence="5">
    <location>
        <begin position="48"/>
        <end position="280"/>
    </location>
</feature>
<dbReference type="GO" id="GO:0006865">
    <property type="term" value="P:amino acid transport"/>
    <property type="evidence" value="ECO:0007669"/>
    <property type="project" value="TreeGrafter"/>
</dbReference>
<dbReference type="GO" id="GO:0030288">
    <property type="term" value="C:outer membrane-bounded periplasmic space"/>
    <property type="evidence" value="ECO:0007669"/>
    <property type="project" value="TreeGrafter"/>
</dbReference>
<dbReference type="Gene3D" id="3.40.190.10">
    <property type="entry name" value="Periplasmic binding protein-like II"/>
    <property type="match status" value="2"/>
</dbReference>
<dbReference type="PANTHER" id="PTHR30085">
    <property type="entry name" value="AMINO ACID ABC TRANSPORTER PERMEASE"/>
    <property type="match status" value="1"/>
</dbReference>
<dbReference type="HOGENOM" id="CLU_019602_18_4_9"/>
<feature type="signal peptide" evidence="4">
    <location>
        <begin position="1"/>
        <end position="22"/>
    </location>
</feature>
<comment type="similarity">
    <text evidence="1">Belongs to the bacterial solute-binding protein 3 family.</text>
</comment>
<dbReference type="EMBL" id="CP002582">
    <property type="protein sequence ID" value="ADZ82965.1"/>
    <property type="molecule type" value="Genomic_DNA"/>
</dbReference>
<evidence type="ECO:0000313" key="7">
    <source>
        <dbReference type="Proteomes" id="UP000008467"/>
    </source>
</evidence>
<dbReference type="InterPro" id="IPR001638">
    <property type="entry name" value="Solute-binding_3/MltF_N"/>
</dbReference>
<accession>F2JGL0</accession>
<keyword evidence="2" id="KW-0813">Transport</keyword>
<proteinExistence type="inferred from homology"/>
<dbReference type="AlphaFoldDB" id="F2JGL0"/>